<dbReference type="AlphaFoldDB" id="A0A5B9Q5D8"/>
<dbReference type="Proteomes" id="UP000323917">
    <property type="component" value="Chromosome"/>
</dbReference>
<evidence type="ECO:0000313" key="7">
    <source>
        <dbReference type="EMBL" id="QEG32755.1"/>
    </source>
</evidence>
<dbReference type="CDD" id="cd17515">
    <property type="entry name" value="RMtype1_S_MjaORF132P_Sau1132ORF3780P-TRD1-CR1_like"/>
    <property type="match status" value="1"/>
</dbReference>
<evidence type="ECO:0000256" key="2">
    <source>
        <dbReference type="ARBA" id="ARBA00022747"/>
    </source>
</evidence>
<feature type="domain" description="Type I restriction modification DNA specificity" evidence="6">
    <location>
        <begin position="345"/>
        <end position="458"/>
    </location>
</feature>
<feature type="compositionally biased region" description="Polar residues" evidence="5">
    <location>
        <begin position="8"/>
        <end position="17"/>
    </location>
</feature>
<dbReference type="Pfam" id="PF01420">
    <property type="entry name" value="Methylase_S"/>
    <property type="match status" value="2"/>
</dbReference>
<reference evidence="7 8" key="1">
    <citation type="submission" date="2019-08" db="EMBL/GenBank/DDBJ databases">
        <title>Deep-cultivation of Planctomycetes and their phenomic and genomic characterization uncovers novel biology.</title>
        <authorList>
            <person name="Wiegand S."/>
            <person name="Jogler M."/>
            <person name="Boedeker C."/>
            <person name="Pinto D."/>
            <person name="Vollmers J."/>
            <person name="Rivas-Marin E."/>
            <person name="Kohn T."/>
            <person name="Peeters S.H."/>
            <person name="Heuer A."/>
            <person name="Rast P."/>
            <person name="Oberbeckmann S."/>
            <person name="Bunk B."/>
            <person name="Jeske O."/>
            <person name="Meyerdierks A."/>
            <person name="Storesund J.E."/>
            <person name="Kallscheuer N."/>
            <person name="Luecker S."/>
            <person name="Lage O.M."/>
            <person name="Pohl T."/>
            <person name="Merkel B.J."/>
            <person name="Hornburger P."/>
            <person name="Mueller R.-W."/>
            <person name="Bruemmer F."/>
            <person name="Labrenz M."/>
            <person name="Spormann A.M."/>
            <person name="Op den Camp H."/>
            <person name="Overmann J."/>
            <person name="Amann R."/>
            <person name="Jetten M.S.M."/>
            <person name="Mascher T."/>
            <person name="Medema M.H."/>
            <person name="Devos D.P."/>
            <person name="Kaster A.-K."/>
            <person name="Ovreas L."/>
            <person name="Rohde M."/>
            <person name="Galperin M.Y."/>
            <person name="Jogler C."/>
        </authorList>
    </citation>
    <scope>NUCLEOTIDE SEQUENCE [LARGE SCALE GENOMIC DNA]</scope>
    <source>
        <strain evidence="7 8">Pr1d</strain>
    </source>
</reference>
<evidence type="ECO:0000256" key="5">
    <source>
        <dbReference type="SAM" id="MobiDB-lite"/>
    </source>
</evidence>
<evidence type="ECO:0000256" key="1">
    <source>
        <dbReference type="ARBA" id="ARBA00010923"/>
    </source>
</evidence>
<feature type="region of interest" description="Disordered" evidence="5">
    <location>
        <begin position="512"/>
        <end position="545"/>
    </location>
</feature>
<sequence>MSIATDKTVASSENSDGSLPEGWAACQIEAAGKWATGGTPSRKNPEYFGGKIPWVKSGDLNDGRITATEEYISQEGLANSAAKILPSGTLSIALYGATIGKLGLLEIEAATNQACANCIVDELHFDRSYLFYYLLSQRQSLIEAGQGGTQPNLTNKIVRDWPLHLPPLAEQKRIVAKVEALLERVNKARERLSRVPDILKKFRQSVLAAACSGRLTADWREEHGNVEPADELICRTRDERQAKWEEAEMAKYAAGGRTGGSNNWKSKYKPAVEIDTDSLFELPETWMWVSFDEVSAQSLYGPRFGADEYVSEGVPTIRTSDMDYRGNIDFDNPPRLEIEERAKPHFCLKRNDLLVTRTGATIGKCALFDSELGEAIASAYLIRYRLTTSTTDPKYLLNFLMSPQGQERLVGGTQASAQPNINTKAIARIPLPLAPLDEQREIVRRVDFLLDYAIEIEDRVSTGTRRTEKIGQSVLAKAFAGELVETEADLARREGREFEPASVLLERIAAERAAESNGSPSGRSNVRRNVKNLSQYRNDSFPPRP</sequence>
<feature type="region of interest" description="Disordered" evidence="5">
    <location>
        <begin position="1"/>
        <end position="20"/>
    </location>
</feature>
<keyword evidence="8" id="KW-1185">Reference proteome</keyword>
<evidence type="ECO:0000313" key="8">
    <source>
        <dbReference type="Proteomes" id="UP000323917"/>
    </source>
</evidence>
<accession>A0A5B9Q5D8</accession>
<feature type="coiled-coil region" evidence="4">
    <location>
        <begin position="168"/>
        <end position="195"/>
    </location>
</feature>
<dbReference type="InterPro" id="IPR044946">
    <property type="entry name" value="Restrct_endonuc_typeI_TRD_sf"/>
</dbReference>
<gene>
    <name evidence="7" type="primary">hsdS</name>
    <name evidence="7" type="ORF">Pr1d_00150</name>
</gene>
<dbReference type="SUPFAM" id="SSF116734">
    <property type="entry name" value="DNA methylase specificity domain"/>
    <property type="match status" value="2"/>
</dbReference>
<dbReference type="InterPro" id="IPR000055">
    <property type="entry name" value="Restrct_endonuc_typeI_TRD"/>
</dbReference>
<comment type="similarity">
    <text evidence="1">Belongs to the type-I restriction system S methylase family.</text>
</comment>
<dbReference type="KEGG" id="bgok:Pr1d_00150"/>
<dbReference type="REBASE" id="362667">
    <property type="entry name" value="S.BgoPr1dORF140P"/>
</dbReference>
<name>A0A5B9Q5D8_9BACT</name>
<dbReference type="PANTHER" id="PTHR43140:SF1">
    <property type="entry name" value="TYPE I RESTRICTION ENZYME ECOKI SPECIFICITY SUBUNIT"/>
    <property type="match status" value="1"/>
</dbReference>
<evidence type="ECO:0000259" key="6">
    <source>
        <dbReference type="Pfam" id="PF01420"/>
    </source>
</evidence>
<feature type="domain" description="Type I restriction modification DNA specificity" evidence="6">
    <location>
        <begin position="20"/>
        <end position="186"/>
    </location>
</feature>
<keyword evidence="4" id="KW-0175">Coiled coil</keyword>
<dbReference type="EMBL" id="CP042913">
    <property type="protein sequence ID" value="QEG32755.1"/>
    <property type="molecule type" value="Genomic_DNA"/>
</dbReference>
<evidence type="ECO:0000256" key="4">
    <source>
        <dbReference type="SAM" id="Coils"/>
    </source>
</evidence>
<proteinExistence type="inferred from homology"/>
<keyword evidence="2" id="KW-0680">Restriction system</keyword>
<keyword evidence="3" id="KW-0238">DNA-binding</keyword>
<dbReference type="PANTHER" id="PTHR43140">
    <property type="entry name" value="TYPE-1 RESTRICTION ENZYME ECOKI SPECIFICITY PROTEIN"/>
    <property type="match status" value="1"/>
</dbReference>
<dbReference type="Gene3D" id="3.90.220.20">
    <property type="entry name" value="DNA methylase specificity domains"/>
    <property type="match status" value="2"/>
</dbReference>
<organism evidence="7 8">
    <name type="scientific">Bythopirellula goksoeyrii</name>
    <dbReference type="NCBI Taxonomy" id="1400387"/>
    <lineage>
        <taxon>Bacteria</taxon>
        <taxon>Pseudomonadati</taxon>
        <taxon>Planctomycetota</taxon>
        <taxon>Planctomycetia</taxon>
        <taxon>Pirellulales</taxon>
        <taxon>Lacipirellulaceae</taxon>
        <taxon>Bythopirellula</taxon>
    </lineage>
</organism>
<dbReference type="GO" id="GO:0003677">
    <property type="term" value="F:DNA binding"/>
    <property type="evidence" value="ECO:0007669"/>
    <property type="project" value="UniProtKB-KW"/>
</dbReference>
<dbReference type="InterPro" id="IPR051212">
    <property type="entry name" value="Type-I_RE_S_subunit"/>
</dbReference>
<dbReference type="GO" id="GO:0009307">
    <property type="term" value="P:DNA restriction-modification system"/>
    <property type="evidence" value="ECO:0007669"/>
    <property type="project" value="UniProtKB-KW"/>
</dbReference>
<dbReference type="CDD" id="cd17517">
    <property type="entry name" value="RMtype1_S_EcoKI_StySPI-TRD2-CR2_like"/>
    <property type="match status" value="1"/>
</dbReference>
<dbReference type="OrthoDB" id="9811611at2"/>
<evidence type="ECO:0000256" key="3">
    <source>
        <dbReference type="ARBA" id="ARBA00023125"/>
    </source>
</evidence>
<protein>
    <submittedName>
        <fullName evidence="7">Type-1 restriction enzyme EcoKI specificity protein</fullName>
    </submittedName>
</protein>
<dbReference type="RefSeq" id="WP_148071594.1">
    <property type="nucleotide sequence ID" value="NZ_CP042913.1"/>
</dbReference>